<dbReference type="AlphaFoldDB" id="A0A8T9C4Y0"/>
<name>A0A8T9C4Y0_9HELO</name>
<dbReference type="PROSITE" id="PS00941">
    <property type="entry name" value="CARBOXYLESTERASE_B_2"/>
    <property type="match status" value="1"/>
</dbReference>
<dbReference type="Pfam" id="PF00135">
    <property type="entry name" value="COesterase"/>
    <property type="match status" value="1"/>
</dbReference>
<evidence type="ECO:0000256" key="3">
    <source>
        <dbReference type="RuleBase" id="RU361235"/>
    </source>
</evidence>
<dbReference type="InterPro" id="IPR050309">
    <property type="entry name" value="Type-B_Carboxylest/Lipase"/>
</dbReference>
<accession>A0A8T9C4Y0</accession>
<dbReference type="OrthoDB" id="408631at2759"/>
<reference evidence="5 6" key="1">
    <citation type="submission" date="2018-05" db="EMBL/GenBank/DDBJ databases">
        <title>Genome sequencing and assembly of the regulated plant pathogen Lachnellula willkommii and related sister species for the development of diagnostic species identification markers.</title>
        <authorList>
            <person name="Giroux E."/>
            <person name="Bilodeau G."/>
        </authorList>
    </citation>
    <scope>NUCLEOTIDE SEQUENCE [LARGE SCALE GENOMIC DNA]</scope>
    <source>
        <strain evidence="5 6">CBS 268.59</strain>
    </source>
</reference>
<evidence type="ECO:0000256" key="2">
    <source>
        <dbReference type="ARBA" id="ARBA00022801"/>
    </source>
</evidence>
<comment type="similarity">
    <text evidence="1 3">Belongs to the type-B carboxylesterase/lipase family.</text>
</comment>
<feature type="chain" id="PRO_5035961905" description="Carboxylic ester hydrolase" evidence="3">
    <location>
        <begin position="22"/>
        <end position="600"/>
    </location>
</feature>
<dbReference type="InterPro" id="IPR029058">
    <property type="entry name" value="AB_hydrolase_fold"/>
</dbReference>
<dbReference type="EC" id="3.1.1.-" evidence="3"/>
<protein>
    <recommendedName>
        <fullName evidence="3">Carboxylic ester hydrolase</fullName>
        <ecNumber evidence="3">3.1.1.-</ecNumber>
    </recommendedName>
</protein>
<evidence type="ECO:0000256" key="1">
    <source>
        <dbReference type="ARBA" id="ARBA00005964"/>
    </source>
</evidence>
<dbReference type="Proteomes" id="UP000469558">
    <property type="component" value="Unassembled WGS sequence"/>
</dbReference>
<keyword evidence="2 3" id="KW-0378">Hydrolase</keyword>
<dbReference type="InterPro" id="IPR019819">
    <property type="entry name" value="Carboxylesterase_B_CS"/>
</dbReference>
<keyword evidence="6" id="KW-1185">Reference proteome</keyword>
<evidence type="ECO:0000259" key="4">
    <source>
        <dbReference type="Pfam" id="PF00135"/>
    </source>
</evidence>
<dbReference type="SUPFAM" id="SSF53474">
    <property type="entry name" value="alpha/beta-Hydrolases"/>
    <property type="match status" value="1"/>
</dbReference>
<dbReference type="InterPro" id="IPR019826">
    <property type="entry name" value="Carboxylesterase_B_AS"/>
</dbReference>
<dbReference type="PROSITE" id="PS00122">
    <property type="entry name" value="CARBOXYLESTERASE_B_1"/>
    <property type="match status" value="1"/>
</dbReference>
<evidence type="ECO:0000313" key="5">
    <source>
        <dbReference type="EMBL" id="TVY80745.1"/>
    </source>
</evidence>
<dbReference type="Gene3D" id="3.40.50.1820">
    <property type="entry name" value="alpha/beta hydrolase"/>
    <property type="match status" value="1"/>
</dbReference>
<dbReference type="InterPro" id="IPR002018">
    <property type="entry name" value="CarbesteraseB"/>
</dbReference>
<gene>
    <name evidence="5" type="primary">patB_1</name>
    <name evidence="5" type="ORF">LSUE1_G002554</name>
</gene>
<dbReference type="EMBL" id="QGMK01000620">
    <property type="protein sequence ID" value="TVY80745.1"/>
    <property type="molecule type" value="Genomic_DNA"/>
</dbReference>
<organism evidence="5 6">
    <name type="scientific">Lachnellula suecica</name>
    <dbReference type="NCBI Taxonomy" id="602035"/>
    <lineage>
        <taxon>Eukaryota</taxon>
        <taxon>Fungi</taxon>
        <taxon>Dikarya</taxon>
        <taxon>Ascomycota</taxon>
        <taxon>Pezizomycotina</taxon>
        <taxon>Leotiomycetes</taxon>
        <taxon>Helotiales</taxon>
        <taxon>Lachnaceae</taxon>
        <taxon>Lachnellula</taxon>
    </lineage>
</organism>
<feature type="domain" description="Carboxylesterase type B" evidence="4">
    <location>
        <begin position="44"/>
        <end position="591"/>
    </location>
</feature>
<comment type="caution">
    <text evidence="5">The sequence shown here is derived from an EMBL/GenBank/DDBJ whole genome shotgun (WGS) entry which is preliminary data.</text>
</comment>
<keyword evidence="3" id="KW-0732">Signal</keyword>
<sequence>MNFRVASLAFAAQSILSNVAASSLPTVDLGYSVHQATLNNKSSGPDSYFNFSNIRFGQAPVGPLRFSAPLAPEGRNETVNDGQQSVICPQANPEWIINQESFILAYLLGSNTSKYTNSTTSTTATSSTSLPTPAPGTSEDCLFLDVIVPEKIFNSGNAKRKRQEGPYAVQCQPGSPCTEVSVPQNGTETSGAPVLVWIFGGGYVEGSKVSYGNPAGLVARSLEDDNEGLIYVAMNYRLGLFGWLSAVENVTANVGLLDQRLALDWVQKNIHLFGGDPSRVTVMGESAGAGSIMHHITAHGGNGSIPFQQAIPQSPAFQPLVPVESQTIFEEVMGNASLLANTSITSAEQLRELPFDVLFAANTLITARSQYGQFTFGPAIDPSNNSYVPDLPIKLLARGEYHNVSILVGHNSDEGLLFTPPYIQTQGDFEQLAMVTFPTANSTLVDTIVDVLYPPVFNGSYGYSDQIGRTAIIIADFIVGCNAHSLAATLTFAYAYLFDVPPGLHGEDSDYTFFNGDTSTSDDGLPVNATVAEAFQRYLVNFAMTGLPTSKGYDDFVRYGSNDSVSNIGLTASKFGTHIKDPAARSQCTFWQEAPYDVET</sequence>
<proteinExistence type="inferred from homology"/>
<feature type="signal peptide" evidence="3">
    <location>
        <begin position="1"/>
        <end position="21"/>
    </location>
</feature>
<dbReference type="PANTHER" id="PTHR11559">
    <property type="entry name" value="CARBOXYLESTERASE"/>
    <property type="match status" value="1"/>
</dbReference>
<evidence type="ECO:0000313" key="6">
    <source>
        <dbReference type="Proteomes" id="UP000469558"/>
    </source>
</evidence>
<dbReference type="GO" id="GO:0016787">
    <property type="term" value="F:hydrolase activity"/>
    <property type="evidence" value="ECO:0007669"/>
    <property type="project" value="UniProtKB-KW"/>
</dbReference>